<keyword evidence="3 5" id="KW-1133">Transmembrane helix</keyword>
<dbReference type="PANTHER" id="PTHR38480">
    <property type="entry name" value="SLR0254 PROTEIN"/>
    <property type="match status" value="1"/>
</dbReference>
<name>A0A1T5G1Y7_9FLAO</name>
<dbReference type="EMBL" id="FUYZ01000009">
    <property type="protein sequence ID" value="SKC02284.1"/>
    <property type="molecule type" value="Genomic_DNA"/>
</dbReference>
<evidence type="ECO:0000313" key="7">
    <source>
        <dbReference type="EMBL" id="SKC02284.1"/>
    </source>
</evidence>
<evidence type="ECO:0000313" key="8">
    <source>
        <dbReference type="Proteomes" id="UP000191112"/>
    </source>
</evidence>
<dbReference type="OrthoDB" id="9814143at2"/>
<proteinExistence type="predicted"/>
<evidence type="ECO:0000256" key="5">
    <source>
        <dbReference type="SAM" id="Phobius"/>
    </source>
</evidence>
<evidence type="ECO:0000256" key="3">
    <source>
        <dbReference type="ARBA" id="ARBA00022989"/>
    </source>
</evidence>
<dbReference type="AlphaFoldDB" id="A0A1T5G1Y7"/>
<comment type="subcellular location">
    <subcellularLocation>
        <location evidence="1">Membrane</location>
        <topology evidence="1">Multi-pass membrane protein</topology>
    </subcellularLocation>
</comment>
<evidence type="ECO:0000256" key="1">
    <source>
        <dbReference type="ARBA" id="ARBA00004141"/>
    </source>
</evidence>
<gene>
    <name evidence="7" type="ORF">SAMN05660477_02474</name>
</gene>
<protein>
    <submittedName>
        <fullName evidence="7">Uncharacterized membrane protein YckC, RDD family</fullName>
    </submittedName>
</protein>
<dbReference type="PANTHER" id="PTHR38480:SF1">
    <property type="entry name" value="SLR0254 PROTEIN"/>
    <property type="match status" value="1"/>
</dbReference>
<keyword evidence="2 5" id="KW-0812">Transmembrane</keyword>
<keyword evidence="8" id="KW-1185">Reference proteome</keyword>
<feature type="transmembrane region" description="Helical" evidence="5">
    <location>
        <begin position="59"/>
        <end position="81"/>
    </location>
</feature>
<evidence type="ECO:0000256" key="4">
    <source>
        <dbReference type="ARBA" id="ARBA00023136"/>
    </source>
</evidence>
<dbReference type="Pfam" id="PF06271">
    <property type="entry name" value="RDD"/>
    <property type="match status" value="1"/>
</dbReference>
<dbReference type="Proteomes" id="UP000191112">
    <property type="component" value="Unassembled WGS sequence"/>
</dbReference>
<feature type="domain" description="RDD" evidence="6">
    <location>
        <begin position="19"/>
        <end position="150"/>
    </location>
</feature>
<accession>A0A1T5G1Y7</accession>
<organism evidence="7 8">
    <name type="scientific">Soonwooa buanensis</name>
    <dbReference type="NCBI Taxonomy" id="619805"/>
    <lineage>
        <taxon>Bacteria</taxon>
        <taxon>Pseudomonadati</taxon>
        <taxon>Bacteroidota</taxon>
        <taxon>Flavobacteriia</taxon>
        <taxon>Flavobacteriales</taxon>
        <taxon>Weeksellaceae</taxon>
        <taxon>Chryseobacterium group</taxon>
        <taxon>Soonwooa</taxon>
    </lineage>
</organism>
<keyword evidence="4 5" id="KW-0472">Membrane</keyword>
<dbReference type="STRING" id="619805.SAMN05660477_02474"/>
<evidence type="ECO:0000259" key="6">
    <source>
        <dbReference type="Pfam" id="PF06271"/>
    </source>
</evidence>
<feature type="transmembrane region" description="Helical" evidence="5">
    <location>
        <begin position="25"/>
        <end position="47"/>
    </location>
</feature>
<dbReference type="GO" id="GO:0016020">
    <property type="term" value="C:membrane"/>
    <property type="evidence" value="ECO:0007669"/>
    <property type="project" value="UniProtKB-SubCell"/>
</dbReference>
<evidence type="ECO:0000256" key="2">
    <source>
        <dbReference type="ARBA" id="ARBA00022692"/>
    </source>
</evidence>
<reference evidence="7 8" key="1">
    <citation type="submission" date="2017-02" db="EMBL/GenBank/DDBJ databases">
        <authorList>
            <person name="Peterson S.W."/>
        </authorList>
    </citation>
    <scope>NUCLEOTIDE SEQUENCE [LARGE SCALE GENOMIC DNA]</scope>
    <source>
        <strain evidence="7 8">DSM 22323</strain>
    </source>
</reference>
<dbReference type="InterPro" id="IPR010432">
    <property type="entry name" value="RDD"/>
</dbReference>
<sequence>MNQIGINTSQNVNINFKIASVGERFFAFIIDMLIKAAYGFAVFWILFDVLGIGGLMQGWDSWSIGAFLSIFYLPVILYTFVLESLFEGQTPGKKLLKIRVVKIDGYQATFGDYLMRWFMRLIDVYSNFGVVGLISMVSSKYNQRLGDVVSGCAVISLKSEFNISHTILEELKEDYVPIFPQVILLNDNDMRIIKENYERAIKSKDSIIIKKLADKIKQTIKLDTTNFSYSDLQFINVVIKDYNFYTGKNS</sequence>
<dbReference type="RefSeq" id="WP_079667672.1">
    <property type="nucleotide sequence ID" value="NZ_FUYZ01000009.1"/>
</dbReference>